<keyword evidence="3" id="KW-1185">Reference proteome</keyword>
<keyword evidence="1" id="KW-0732">Signal</keyword>
<sequence length="140" mass="15209">MLRKLTYLFFASAIVCTNAALAAEVEPVQQHNSNAVWFENWTGLSNATMIIAAPNGKVTLIEAATGTPVFQLSGRDVVDGVYRYELSAATEETVEIANPIDNGRGDNAKNTMLKPFHMNGHFTVARGVIITPELIKEEDG</sequence>
<protein>
    <submittedName>
        <fullName evidence="2">Uncharacterized protein</fullName>
    </submittedName>
</protein>
<evidence type="ECO:0000313" key="3">
    <source>
        <dbReference type="Proteomes" id="UP001195941"/>
    </source>
</evidence>
<evidence type="ECO:0000256" key="1">
    <source>
        <dbReference type="SAM" id="SignalP"/>
    </source>
</evidence>
<organism evidence="2 3">
    <name type="scientific">Thalassovita aquimarina</name>
    <dbReference type="NCBI Taxonomy" id="2785917"/>
    <lineage>
        <taxon>Bacteria</taxon>
        <taxon>Pseudomonadati</taxon>
        <taxon>Pseudomonadota</taxon>
        <taxon>Alphaproteobacteria</taxon>
        <taxon>Rhodobacterales</taxon>
        <taxon>Roseobacteraceae</taxon>
        <taxon>Thalassovita</taxon>
    </lineage>
</organism>
<dbReference type="Proteomes" id="UP001195941">
    <property type="component" value="Unassembled WGS sequence"/>
</dbReference>
<feature type="signal peptide" evidence="1">
    <location>
        <begin position="1"/>
        <end position="22"/>
    </location>
</feature>
<accession>A0ABS5HRC1</accession>
<reference evidence="2 3" key="1">
    <citation type="journal article" date="2021" name="Arch. Microbiol.">
        <title>Thalassobius aquimarinus sp. nov., isolated from the Sea of Japan seashore.</title>
        <authorList>
            <person name="Kurilenko V.V."/>
            <person name="Romanenko L.A."/>
            <person name="Chernysheva N.Y."/>
            <person name="Velansky P.V."/>
            <person name="Tekutyeva L.A."/>
            <person name="Isaeva M.P."/>
            <person name="Mikhailov V.V."/>
        </authorList>
    </citation>
    <scope>NUCLEOTIDE SEQUENCE [LARGE SCALE GENOMIC DNA]</scope>
    <source>
        <strain evidence="2 3">KMM 8518</strain>
    </source>
</reference>
<feature type="chain" id="PRO_5045403225" evidence="1">
    <location>
        <begin position="23"/>
        <end position="140"/>
    </location>
</feature>
<proteinExistence type="predicted"/>
<comment type="caution">
    <text evidence="2">The sequence shown here is derived from an EMBL/GenBank/DDBJ whole genome shotgun (WGS) entry which is preliminary data.</text>
</comment>
<evidence type="ECO:0000313" key="2">
    <source>
        <dbReference type="EMBL" id="MBR9651485.1"/>
    </source>
</evidence>
<name>A0ABS5HRC1_9RHOB</name>
<dbReference type="EMBL" id="JADMKU010000007">
    <property type="protein sequence ID" value="MBR9651485.1"/>
    <property type="molecule type" value="Genomic_DNA"/>
</dbReference>
<gene>
    <name evidence="2" type="ORF">IT775_10160</name>
</gene>